<gene>
    <name evidence="1" type="ORF">K458DRAFT_426908</name>
</gene>
<organism evidence="1 2">
    <name type="scientific">Lentithecium fluviatile CBS 122367</name>
    <dbReference type="NCBI Taxonomy" id="1168545"/>
    <lineage>
        <taxon>Eukaryota</taxon>
        <taxon>Fungi</taxon>
        <taxon>Dikarya</taxon>
        <taxon>Ascomycota</taxon>
        <taxon>Pezizomycotina</taxon>
        <taxon>Dothideomycetes</taxon>
        <taxon>Pleosporomycetidae</taxon>
        <taxon>Pleosporales</taxon>
        <taxon>Massarineae</taxon>
        <taxon>Lentitheciaceae</taxon>
        <taxon>Lentithecium</taxon>
    </lineage>
</organism>
<reference evidence="1" key="1">
    <citation type="journal article" date="2020" name="Stud. Mycol.">
        <title>101 Dothideomycetes genomes: a test case for predicting lifestyles and emergence of pathogens.</title>
        <authorList>
            <person name="Haridas S."/>
            <person name="Albert R."/>
            <person name="Binder M."/>
            <person name="Bloem J."/>
            <person name="Labutti K."/>
            <person name="Salamov A."/>
            <person name="Andreopoulos B."/>
            <person name="Baker S."/>
            <person name="Barry K."/>
            <person name="Bills G."/>
            <person name="Bluhm B."/>
            <person name="Cannon C."/>
            <person name="Castanera R."/>
            <person name="Culley D."/>
            <person name="Daum C."/>
            <person name="Ezra D."/>
            <person name="Gonzalez J."/>
            <person name="Henrissat B."/>
            <person name="Kuo A."/>
            <person name="Liang C."/>
            <person name="Lipzen A."/>
            <person name="Lutzoni F."/>
            <person name="Magnuson J."/>
            <person name="Mondo S."/>
            <person name="Nolan M."/>
            <person name="Ohm R."/>
            <person name="Pangilinan J."/>
            <person name="Park H.-J."/>
            <person name="Ramirez L."/>
            <person name="Alfaro M."/>
            <person name="Sun H."/>
            <person name="Tritt A."/>
            <person name="Yoshinaga Y."/>
            <person name="Zwiers L.-H."/>
            <person name="Turgeon B."/>
            <person name="Goodwin S."/>
            <person name="Spatafora J."/>
            <person name="Crous P."/>
            <person name="Grigoriev I."/>
        </authorList>
    </citation>
    <scope>NUCLEOTIDE SEQUENCE</scope>
    <source>
        <strain evidence="1">CBS 122367</strain>
    </source>
</reference>
<keyword evidence="2" id="KW-1185">Reference proteome</keyword>
<evidence type="ECO:0000313" key="1">
    <source>
        <dbReference type="EMBL" id="KAF2690073.1"/>
    </source>
</evidence>
<proteinExistence type="predicted"/>
<name>A0A6G1JIU1_9PLEO</name>
<protein>
    <submittedName>
        <fullName evidence="1">Uncharacterized protein</fullName>
    </submittedName>
</protein>
<accession>A0A6G1JIU1</accession>
<evidence type="ECO:0000313" key="2">
    <source>
        <dbReference type="Proteomes" id="UP000799291"/>
    </source>
</evidence>
<dbReference type="EMBL" id="MU005571">
    <property type="protein sequence ID" value="KAF2690073.1"/>
    <property type="molecule type" value="Genomic_DNA"/>
</dbReference>
<sequence length="519" mass="59151">MYEAFMKKHARDGSKIAPLIAMGADRLPSPFENRDEHAESAELTIDEYIPTTMRAAIRIMPETKLLRAQEQQDMWVAVEISGGLHNRHALADSAIDIVFVIDNGYYISKDCLTRATDTVTSALCHLTRGDRVALYTTHCTHGPVSSTVPDMMYPLRPLGHDTDEILRHMNKDIVTCGAQTWDPPRPNPTMSDVVLAVAKSLESKDIERGRTHVVLLTPTSNVLHGISEAFPRLYVHQINPAVLPYLHSDKTQEKLCEERCCKNVFISNWAYYQSLPSRIKQIIRYARSKRPLGVISRWNVEIRPRKGCEVLEYQGSTDIRRLRLGQVHSFFIRVRITRSETQELDLNSKDPILISSLEGYSLHDDLRNAKAVGATNAHLLSVQVLHKHSNLPHACWSYTESPLVVYKELGRLAHPIDMSMELYKRQCFYKLSRLDPDAAKAEIERLAIETSDRYEELKKLVEHMALENCWHKSVSEYETTTRQQLPICPGPICLASAPHEWLVEKWDAKKNKRKGMAVV</sequence>
<dbReference type="AlphaFoldDB" id="A0A6G1JIU1"/>
<dbReference type="Proteomes" id="UP000799291">
    <property type="component" value="Unassembled WGS sequence"/>
</dbReference>
<dbReference type="OrthoDB" id="3760848at2759"/>